<comment type="caution">
    <text evidence="12">The sequence shown here is derived from an EMBL/GenBank/DDBJ whole genome shotgun (WGS) entry which is preliminary data.</text>
</comment>
<comment type="catalytic activity">
    <reaction evidence="1">
        <text>ATP + protein L-histidine = ADP + protein N-phospho-L-histidine.</text>
        <dbReference type="EC" id="2.7.13.3"/>
    </reaction>
</comment>
<dbReference type="Gene3D" id="3.40.50.2300">
    <property type="match status" value="1"/>
</dbReference>
<feature type="transmembrane region" description="Helical" evidence="9">
    <location>
        <begin position="107"/>
        <end position="132"/>
    </location>
</feature>
<accession>A0A3E0DRH3</accession>
<dbReference type="EC" id="2.7.13.3" evidence="2"/>
<dbReference type="PROSITE" id="PS50109">
    <property type="entry name" value="HIS_KIN"/>
    <property type="match status" value="1"/>
</dbReference>
<feature type="region of interest" description="Disordered" evidence="8">
    <location>
        <begin position="1059"/>
        <end position="1090"/>
    </location>
</feature>
<dbReference type="Proteomes" id="UP000256542">
    <property type="component" value="Unassembled WGS sequence"/>
</dbReference>
<keyword evidence="3 7" id="KW-0597">Phosphoprotein</keyword>
<dbReference type="GO" id="GO:0000155">
    <property type="term" value="F:phosphorelay sensor kinase activity"/>
    <property type="evidence" value="ECO:0007669"/>
    <property type="project" value="InterPro"/>
</dbReference>
<evidence type="ECO:0000313" key="13">
    <source>
        <dbReference type="Proteomes" id="UP000256542"/>
    </source>
</evidence>
<evidence type="ECO:0000256" key="7">
    <source>
        <dbReference type="PROSITE-ProRule" id="PRU00169"/>
    </source>
</evidence>
<dbReference type="Pfam" id="PF00072">
    <property type="entry name" value="Response_reg"/>
    <property type="match status" value="1"/>
</dbReference>
<gene>
    <name evidence="12" type="ORF">DFP81_103140</name>
</gene>
<evidence type="ECO:0000256" key="2">
    <source>
        <dbReference type="ARBA" id="ARBA00012438"/>
    </source>
</evidence>
<dbReference type="Pfam" id="PF00512">
    <property type="entry name" value="HisKA"/>
    <property type="match status" value="1"/>
</dbReference>
<dbReference type="Pfam" id="PF02518">
    <property type="entry name" value="HATPase_c"/>
    <property type="match status" value="1"/>
</dbReference>
<feature type="transmembrane region" description="Helical" evidence="9">
    <location>
        <begin position="427"/>
        <end position="448"/>
    </location>
</feature>
<evidence type="ECO:0000256" key="1">
    <source>
        <dbReference type="ARBA" id="ARBA00000085"/>
    </source>
</evidence>
<dbReference type="AlphaFoldDB" id="A0A3E0DRH3"/>
<reference evidence="12 13" key="1">
    <citation type="submission" date="2018-08" db="EMBL/GenBank/DDBJ databases">
        <title>Genomic Encyclopedia of Type Strains, Phase III (KMG-III): the genomes of soil and plant-associated and newly described type strains.</title>
        <authorList>
            <person name="Whitman W."/>
        </authorList>
    </citation>
    <scope>NUCLEOTIDE SEQUENCE [LARGE SCALE GENOMIC DNA]</scope>
    <source>
        <strain evidence="12 13">CECT 7375</strain>
    </source>
</reference>
<dbReference type="PANTHER" id="PTHR43047">
    <property type="entry name" value="TWO-COMPONENT HISTIDINE PROTEIN KINASE"/>
    <property type="match status" value="1"/>
</dbReference>
<feature type="domain" description="Histidine kinase" evidence="10">
    <location>
        <begin position="691"/>
        <end position="908"/>
    </location>
</feature>
<dbReference type="PROSITE" id="PS50110">
    <property type="entry name" value="RESPONSE_REGULATORY"/>
    <property type="match status" value="1"/>
</dbReference>
<feature type="domain" description="Response regulatory" evidence="11">
    <location>
        <begin position="931"/>
        <end position="1045"/>
    </location>
</feature>
<dbReference type="SUPFAM" id="SSF55874">
    <property type="entry name" value="ATPase domain of HSP90 chaperone/DNA topoisomerase II/histidine kinase"/>
    <property type="match status" value="1"/>
</dbReference>
<name>A0A3E0DRH3_9GAMM</name>
<feature type="transmembrane region" description="Helical" evidence="9">
    <location>
        <begin position="258"/>
        <end position="288"/>
    </location>
</feature>
<dbReference type="Gene3D" id="3.30.565.10">
    <property type="entry name" value="Histidine kinase-like ATPase, C-terminal domain"/>
    <property type="match status" value="1"/>
</dbReference>
<feature type="transmembrane region" description="Helical" evidence="9">
    <location>
        <begin position="385"/>
        <end position="406"/>
    </location>
</feature>
<dbReference type="Gene3D" id="1.10.287.130">
    <property type="match status" value="1"/>
</dbReference>
<dbReference type="InterPro" id="IPR005467">
    <property type="entry name" value="His_kinase_dom"/>
</dbReference>
<dbReference type="PRINTS" id="PR00344">
    <property type="entry name" value="BCTRLSENSOR"/>
</dbReference>
<evidence type="ECO:0000256" key="9">
    <source>
        <dbReference type="SAM" id="Phobius"/>
    </source>
</evidence>
<keyword evidence="9" id="KW-0472">Membrane</keyword>
<feature type="transmembrane region" description="Helical" evidence="9">
    <location>
        <begin position="43"/>
        <end position="67"/>
    </location>
</feature>
<feature type="transmembrane region" description="Helical" evidence="9">
    <location>
        <begin position="144"/>
        <end position="168"/>
    </location>
</feature>
<feature type="transmembrane region" description="Helical" evidence="9">
    <location>
        <begin position="578"/>
        <end position="599"/>
    </location>
</feature>
<feature type="transmembrane region" description="Helical" evidence="9">
    <location>
        <begin position="454"/>
        <end position="476"/>
    </location>
</feature>
<protein>
    <recommendedName>
        <fullName evidence="2">histidine kinase</fullName>
        <ecNumber evidence="2">2.7.13.3</ecNumber>
    </recommendedName>
</protein>
<dbReference type="InterPro" id="IPR003661">
    <property type="entry name" value="HisK_dim/P_dom"/>
</dbReference>
<dbReference type="SMART" id="SM00387">
    <property type="entry name" value="HATPase_c"/>
    <property type="match status" value="1"/>
</dbReference>
<dbReference type="SUPFAM" id="SSF52172">
    <property type="entry name" value="CheY-like"/>
    <property type="match status" value="1"/>
</dbReference>
<evidence type="ECO:0000256" key="3">
    <source>
        <dbReference type="ARBA" id="ARBA00022553"/>
    </source>
</evidence>
<keyword evidence="5 12" id="KW-0418">Kinase</keyword>
<dbReference type="Gene3D" id="1.10.4160.10">
    <property type="entry name" value="Hydantoin permease"/>
    <property type="match status" value="1"/>
</dbReference>
<dbReference type="InterPro" id="IPR001789">
    <property type="entry name" value="Sig_transdc_resp-reg_receiver"/>
</dbReference>
<keyword evidence="4" id="KW-0808">Transferase</keyword>
<evidence type="ECO:0000256" key="5">
    <source>
        <dbReference type="ARBA" id="ARBA00022777"/>
    </source>
</evidence>
<dbReference type="SMART" id="SM00388">
    <property type="entry name" value="HisKA"/>
    <property type="match status" value="1"/>
</dbReference>
<dbReference type="FunFam" id="3.30.565.10:FF:000010">
    <property type="entry name" value="Sensor histidine kinase RcsC"/>
    <property type="match status" value="1"/>
</dbReference>
<dbReference type="EMBL" id="QUNG01000003">
    <property type="protein sequence ID" value="REG84942.1"/>
    <property type="molecule type" value="Genomic_DNA"/>
</dbReference>
<keyword evidence="6" id="KW-0902">Two-component regulatory system</keyword>
<feature type="modified residue" description="4-aspartylphosphate" evidence="7">
    <location>
        <position position="980"/>
    </location>
</feature>
<dbReference type="SUPFAM" id="SSF47384">
    <property type="entry name" value="Homodimeric domain of signal transducing histidine kinase"/>
    <property type="match status" value="1"/>
</dbReference>
<sequence>MPVSQKIFKVRRHYNKWVADQTLEDFALRYTSKQTHTMSIERVANTALGATAFLALEGLAAAITLNYGFSNAIAAIAVVLLVFFITGFPIAYYSAKHGLDIDLLTRGAGFGYLGSTITSLIYATFTFIFFAIEAAILASALEVLFSIPLAIGYALSAVFVIPIVTHGIRAISRFQGLTQYLWLILQITALLVVVFSEYEHFQAWTDYTVPSLPNSGSFNVILFGAAASMLFALMAQIGEQVDYLRFMPEKTAENKKRWWFWLIIAGPGWVFMGGIKMLLGSFLAYLAFSNGLPFEAAADPTHMYQGVFEFLTKSPILALIMAAIMVFICQMKINLTNAYAGSIAWSNFFSRLTHSHPGRVVWLVFNVTIALLLMELGIYQALEAILGVFAIAAVSWLGCLSADLLINKPLKLSPDYVEFKRAHLYDINPVGTGSMLIATVLGLISYLGVFGDTMKALCHFVSLASCFICVPVIAWFTKGKYYLARQSPELLPLIALESDKHPNITYKVLTCGICENTFEVADMSYCSAYQQPICSLCCSLDVRCMDSCKPHARINQQSIAFQRMFLPKKVVRLINSRLGRFVTLLLVINLINAALMVLIYRQMAPQTLAEATLLSQTMWTLFFTLLIVSGVLSWLFLLAHESRVVAQKESNRQTRKLTQEIDAHQETDKALQSAKELAERSNAAKSRYLTGISHELRTPLQSIIGYAQLLSDKNEAPPQHQHGLDIIQRSGQYLADLIEGLLDISKIEAGRLDLYRNTVDLPALIDQLANMFSMQATSKGIQFQNHILDPLPQSVITDEKRLRQILINLLSNAIKYTKEGRVDFFIRYRNQVAEFVIKDSGPGIPEHQMTRIFDPFERVRNADTANLPGTGLGLTIVKLLTEIMGGDLQASSQVGEGSEFKVSLMLPWVNKATQRESTQQAIIGYHGFQKKLFVVDDDPVVRGLLSDILVPLNFITYEAYSAEHCLSQLPDAMPDLFILDVSMPGMSGLELAQTLRQQGIEVPIIMLSADAQEQHRQPDESAAFDDYLIKPVNNQTLLEKISAHIELDWVYQTPLNNTTMASTPPPIETHSRESNRATNSAIIPPSSTMNGTIPDHELIRELAAFAEMGYRKGVGNTLQKIAQLKLLNSTHLSTLEQYHQAFQFDILANYLAQHSANEATKKAANASQETP</sequence>
<dbReference type="CDD" id="cd00082">
    <property type="entry name" value="HisKA"/>
    <property type="match status" value="1"/>
</dbReference>
<evidence type="ECO:0000256" key="6">
    <source>
        <dbReference type="ARBA" id="ARBA00023012"/>
    </source>
</evidence>
<dbReference type="SMART" id="SM00448">
    <property type="entry name" value="REC"/>
    <property type="match status" value="1"/>
</dbReference>
<evidence type="ECO:0000313" key="12">
    <source>
        <dbReference type="EMBL" id="REG84942.1"/>
    </source>
</evidence>
<dbReference type="CDD" id="cd17574">
    <property type="entry name" value="REC_OmpR"/>
    <property type="match status" value="1"/>
</dbReference>
<feature type="transmembrane region" description="Helical" evidence="9">
    <location>
        <begin position="308"/>
        <end position="329"/>
    </location>
</feature>
<feature type="transmembrane region" description="Helical" evidence="9">
    <location>
        <begin position="218"/>
        <end position="237"/>
    </location>
</feature>
<keyword evidence="9" id="KW-1133">Transmembrane helix</keyword>
<feature type="transmembrane region" description="Helical" evidence="9">
    <location>
        <begin position="180"/>
        <end position="198"/>
    </location>
</feature>
<dbReference type="CDD" id="cd16922">
    <property type="entry name" value="HATPase_EvgS-ArcB-TorS-like"/>
    <property type="match status" value="1"/>
</dbReference>
<dbReference type="InterPro" id="IPR036890">
    <property type="entry name" value="HATPase_C_sf"/>
</dbReference>
<keyword evidence="13" id="KW-1185">Reference proteome</keyword>
<feature type="transmembrane region" description="Helical" evidence="9">
    <location>
        <begin position="360"/>
        <end position="379"/>
    </location>
</feature>
<evidence type="ECO:0000256" key="4">
    <source>
        <dbReference type="ARBA" id="ARBA00022679"/>
    </source>
</evidence>
<dbReference type="InterPro" id="IPR004358">
    <property type="entry name" value="Sig_transdc_His_kin-like_C"/>
</dbReference>
<dbReference type="InterPro" id="IPR003594">
    <property type="entry name" value="HATPase_dom"/>
</dbReference>
<proteinExistence type="predicted"/>
<dbReference type="InterPro" id="IPR036097">
    <property type="entry name" value="HisK_dim/P_sf"/>
</dbReference>
<keyword evidence="9" id="KW-0812">Transmembrane</keyword>
<feature type="compositionally biased region" description="Polar residues" evidence="8">
    <location>
        <begin position="1076"/>
        <end position="1090"/>
    </location>
</feature>
<evidence type="ECO:0000259" key="11">
    <source>
        <dbReference type="PROSITE" id="PS50110"/>
    </source>
</evidence>
<feature type="transmembrane region" description="Helical" evidence="9">
    <location>
        <begin position="73"/>
        <end position="95"/>
    </location>
</feature>
<organism evidence="12 13">
    <name type="scientific">Marinomonas pollencensis</name>
    <dbReference type="NCBI Taxonomy" id="491954"/>
    <lineage>
        <taxon>Bacteria</taxon>
        <taxon>Pseudomonadati</taxon>
        <taxon>Pseudomonadota</taxon>
        <taxon>Gammaproteobacteria</taxon>
        <taxon>Oceanospirillales</taxon>
        <taxon>Oceanospirillaceae</taxon>
        <taxon>Marinomonas</taxon>
    </lineage>
</organism>
<dbReference type="OrthoDB" id="9797243at2"/>
<feature type="transmembrane region" description="Helical" evidence="9">
    <location>
        <begin position="619"/>
        <end position="639"/>
    </location>
</feature>
<dbReference type="RefSeq" id="WP_115897013.1">
    <property type="nucleotide sequence ID" value="NZ_QUNG01000003.1"/>
</dbReference>
<evidence type="ECO:0000259" key="10">
    <source>
        <dbReference type="PROSITE" id="PS50109"/>
    </source>
</evidence>
<evidence type="ECO:0000256" key="8">
    <source>
        <dbReference type="SAM" id="MobiDB-lite"/>
    </source>
</evidence>
<dbReference type="InterPro" id="IPR011006">
    <property type="entry name" value="CheY-like_superfamily"/>
</dbReference>